<gene>
    <name evidence="2" type="ORF">KP509_14G077100</name>
</gene>
<dbReference type="EMBL" id="CM035419">
    <property type="protein sequence ID" value="KAH7416133.1"/>
    <property type="molecule type" value="Genomic_DNA"/>
</dbReference>
<sequence length="99" mass="10537">MAHWIKSLVISLVASNIACFCIPACIDIFFKDPFGGRAESLPGRGVLCAAIPDVDSEFDPMYGVDPSSVSKFTLCLFEDPSSHGTCEDDPAPNVALLDA</sequence>
<evidence type="ECO:0000313" key="2">
    <source>
        <dbReference type="EMBL" id="KAH7416133.1"/>
    </source>
</evidence>
<comment type="caution">
    <text evidence="2">The sequence shown here is derived from an EMBL/GenBank/DDBJ whole genome shotgun (WGS) entry which is preliminary data.</text>
</comment>
<protein>
    <submittedName>
        <fullName evidence="2">Uncharacterized protein</fullName>
    </submittedName>
</protein>
<keyword evidence="3" id="KW-1185">Reference proteome</keyword>
<evidence type="ECO:0000313" key="3">
    <source>
        <dbReference type="Proteomes" id="UP000825935"/>
    </source>
</evidence>
<feature type="chain" id="PRO_5035829650" evidence="1">
    <location>
        <begin position="20"/>
        <end position="99"/>
    </location>
</feature>
<organism evidence="2 3">
    <name type="scientific">Ceratopteris richardii</name>
    <name type="common">Triangle waterfern</name>
    <dbReference type="NCBI Taxonomy" id="49495"/>
    <lineage>
        <taxon>Eukaryota</taxon>
        <taxon>Viridiplantae</taxon>
        <taxon>Streptophyta</taxon>
        <taxon>Embryophyta</taxon>
        <taxon>Tracheophyta</taxon>
        <taxon>Polypodiopsida</taxon>
        <taxon>Polypodiidae</taxon>
        <taxon>Polypodiales</taxon>
        <taxon>Pteridineae</taxon>
        <taxon>Pteridaceae</taxon>
        <taxon>Parkerioideae</taxon>
        <taxon>Ceratopteris</taxon>
    </lineage>
</organism>
<evidence type="ECO:0000256" key="1">
    <source>
        <dbReference type="SAM" id="SignalP"/>
    </source>
</evidence>
<reference evidence="2" key="1">
    <citation type="submission" date="2021-08" db="EMBL/GenBank/DDBJ databases">
        <title>WGS assembly of Ceratopteris richardii.</title>
        <authorList>
            <person name="Marchant D.B."/>
            <person name="Chen G."/>
            <person name="Jenkins J."/>
            <person name="Shu S."/>
            <person name="Leebens-Mack J."/>
            <person name="Grimwood J."/>
            <person name="Schmutz J."/>
            <person name="Soltis P."/>
            <person name="Soltis D."/>
            <person name="Chen Z.-H."/>
        </authorList>
    </citation>
    <scope>NUCLEOTIDE SEQUENCE</scope>
    <source>
        <strain evidence="2">Whitten #5841</strain>
        <tissue evidence="2">Leaf</tissue>
    </source>
</reference>
<name>A0A8T2TEI5_CERRI</name>
<proteinExistence type="predicted"/>
<accession>A0A8T2TEI5</accession>
<dbReference type="Proteomes" id="UP000825935">
    <property type="component" value="Chromosome 14"/>
</dbReference>
<keyword evidence="1" id="KW-0732">Signal</keyword>
<dbReference type="AlphaFoldDB" id="A0A8T2TEI5"/>
<feature type="signal peptide" evidence="1">
    <location>
        <begin position="1"/>
        <end position="19"/>
    </location>
</feature>